<comment type="similarity">
    <text evidence="1 5">Belongs to the peptidase S8 family.</text>
</comment>
<keyword evidence="2 5" id="KW-0645">Protease</keyword>
<protein>
    <recommendedName>
        <fullName evidence="6">Peptidase S8/S53 domain-containing protein</fullName>
    </recommendedName>
</protein>
<evidence type="ECO:0000259" key="6">
    <source>
        <dbReference type="Pfam" id="PF00082"/>
    </source>
</evidence>
<evidence type="ECO:0000256" key="2">
    <source>
        <dbReference type="ARBA" id="ARBA00022670"/>
    </source>
</evidence>
<feature type="domain" description="Peptidase S8/S53" evidence="6">
    <location>
        <begin position="143"/>
        <end position="398"/>
    </location>
</feature>
<dbReference type="GO" id="GO:0004252">
    <property type="term" value="F:serine-type endopeptidase activity"/>
    <property type="evidence" value="ECO:0007669"/>
    <property type="project" value="UniProtKB-UniRule"/>
</dbReference>
<dbReference type="CDD" id="cd00306">
    <property type="entry name" value="Peptidases_S8_S53"/>
    <property type="match status" value="1"/>
</dbReference>
<evidence type="ECO:0000313" key="8">
    <source>
        <dbReference type="Proteomes" id="UP000241167"/>
    </source>
</evidence>
<evidence type="ECO:0000256" key="4">
    <source>
        <dbReference type="ARBA" id="ARBA00022825"/>
    </source>
</evidence>
<evidence type="ECO:0000313" key="7">
    <source>
        <dbReference type="EMBL" id="PSJ42221.1"/>
    </source>
</evidence>
<feature type="active site" description="Charge relay system" evidence="5">
    <location>
        <position position="185"/>
    </location>
</feature>
<gene>
    <name evidence="7" type="ORF">C7I55_08290</name>
</gene>
<dbReference type="Pfam" id="PF00082">
    <property type="entry name" value="Peptidase_S8"/>
    <property type="match status" value="1"/>
</dbReference>
<proteinExistence type="inferred from homology"/>
<dbReference type="InterPro" id="IPR036852">
    <property type="entry name" value="Peptidase_S8/S53_dom_sf"/>
</dbReference>
<keyword evidence="3 5" id="KW-0378">Hydrolase</keyword>
<dbReference type="PROSITE" id="PS51892">
    <property type="entry name" value="SUBTILASE"/>
    <property type="match status" value="1"/>
</dbReference>
<reference evidence="7 8" key="1">
    <citation type="submission" date="2018-03" db="EMBL/GenBank/DDBJ databases">
        <title>The draft genome of Sphingosinicella sp. GL-C-18.</title>
        <authorList>
            <person name="Liu L."/>
            <person name="Li L."/>
            <person name="Liang L."/>
            <person name="Zhang X."/>
            <person name="Wang T."/>
        </authorList>
    </citation>
    <scope>NUCLEOTIDE SEQUENCE [LARGE SCALE GENOMIC DNA]</scope>
    <source>
        <strain evidence="7 8">GL-C-18</strain>
    </source>
</reference>
<name>A0A2P7QW73_9SPHN</name>
<sequence>MVRVARALFPGLPPRPSQISPFGLQVDMRRGDRVMDDDCTIFVRNQEDGVVPASGVVVIADDTDGVQFTQAEQGGAGELYYSSDEFGQPEGVIVTPQVPGYWVTHAEDACDGSTVICPEIDRPGEAGWWHRLLEDHAVDPQRGAGIRIGIVDSGFAPQAGLEHVRFLSRPGERHDEQPRGPFWRHGEVVCRVIGDRAAPACCAPIAPGADLLFASASFTRRTLRHKRFLFPAALEPCELDLDPTHVADAVSRMVLEERVHLINLSLGTFDELPDETGLAEAIELAWSEGVLVVCAAGNEPYDRAAFPAVRDDCVGVGAIGRRGWGPPEGLGRFSEALSEEDGEVHGEAIFYSPLSAYGDGVDVVGPGVSILVAREGRPAFDVTGTSFAAPIVTGLLAVDLAGDEAYLAMPADARRAAHARQRLADLCIRTGVDEEWEGHGLPWLCDTRP</sequence>
<evidence type="ECO:0000256" key="1">
    <source>
        <dbReference type="ARBA" id="ARBA00011073"/>
    </source>
</evidence>
<evidence type="ECO:0000256" key="3">
    <source>
        <dbReference type="ARBA" id="ARBA00022801"/>
    </source>
</evidence>
<dbReference type="SUPFAM" id="SSF52743">
    <property type="entry name" value="Subtilisin-like"/>
    <property type="match status" value="1"/>
</dbReference>
<dbReference type="PANTHER" id="PTHR43806">
    <property type="entry name" value="PEPTIDASE S8"/>
    <property type="match status" value="1"/>
</dbReference>
<dbReference type="AlphaFoldDB" id="A0A2P7QW73"/>
<evidence type="ECO:0000256" key="5">
    <source>
        <dbReference type="PROSITE-ProRule" id="PRU01240"/>
    </source>
</evidence>
<comment type="caution">
    <text evidence="7">The sequence shown here is derived from an EMBL/GenBank/DDBJ whole genome shotgun (WGS) entry which is preliminary data.</text>
</comment>
<feature type="active site" description="Charge relay system" evidence="5">
    <location>
        <position position="386"/>
    </location>
</feature>
<dbReference type="EMBL" id="PXYI01000002">
    <property type="protein sequence ID" value="PSJ42221.1"/>
    <property type="molecule type" value="Genomic_DNA"/>
</dbReference>
<accession>A0A2P7QW73</accession>
<dbReference type="InterPro" id="IPR000209">
    <property type="entry name" value="Peptidase_S8/S53_dom"/>
</dbReference>
<dbReference type="Gene3D" id="3.40.50.200">
    <property type="entry name" value="Peptidase S8/S53 domain"/>
    <property type="match status" value="1"/>
</dbReference>
<organism evidence="7 8">
    <name type="scientific">Allosphingosinicella deserti</name>
    <dbReference type="NCBI Taxonomy" id="2116704"/>
    <lineage>
        <taxon>Bacteria</taxon>
        <taxon>Pseudomonadati</taxon>
        <taxon>Pseudomonadota</taxon>
        <taxon>Alphaproteobacteria</taxon>
        <taxon>Sphingomonadales</taxon>
        <taxon>Sphingomonadaceae</taxon>
        <taxon>Allosphingosinicella</taxon>
    </lineage>
</organism>
<dbReference type="PANTHER" id="PTHR43806:SF11">
    <property type="entry name" value="CEREVISIN-RELATED"/>
    <property type="match status" value="1"/>
</dbReference>
<dbReference type="Proteomes" id="UP000241167">
    <property type="component" value="Unassembled WGS sequence"/>
</dbReference>
<dbReference type="PROSITE" id="PS00138">
    <property type="entry name" value="SUBTILASE_SER"/>
    <property type="match status" value="1"/>
</dbReference>
<keyword evidence="4 5" id="KW-0720">Serine protease</keyword>
<dbReference type="InterPro" id="IPR023828">
    <property type="entry name" value="Peptidase_S8_Ser-AS"/>
</dbReference>
<keyword evidence="8" id="KW-1185">Reference proteome</keyword>
<feature type="active site" description="Charge relay system" evidence="5">
    <location>
        <position position="152"/>
    </location>
</feature>
<dbReference type="GO" id="GO:0006508">
    <property type="term" value="P:proteolysis"/>
    <property type="evidence" value="ECO:0007669"/>
    <property type="project" value="UniProtKB-KW"/>
</dbReference>
<dbReference type="InterPro" id="IPR050131">
    <property type="entry name" value="Peptidase_S8_subtilisin-like"/>
</dbReference>